<sequence length="646" mass="68302">MLRWRRQGAPGTATPLRRPVFVHDVIAPDWTSPLHDSVGKEYPQLDEEAVTPDGLMARKGYTPQSSRQLVASPVSRSDADTLRSEDSRPCEPQQNAATTVPCVRVPAPGGGGSLVVDVAVVGSSLSSTLVCAALSCRGFRCLLCEPSVSYGGPHRNMRLAELLQWLDGWRGPRGPHEAPCDADDEELQQTRKKGLDACPCSCHMPEADRSARTARSPHEGAPGEKGHPPEGAPCPSEEARGTCGHPIPSVSSASEEPLGLLRLLHLSGSSTRRQCLLEDTPNGGPHGPLGPDDTLLKASSSSPFGGKWGAGPLSSPAPSLQMPHGDSPAAETPHQLIQQQLSDQQQQMLQQASSSYRDPLSAVLHPRRLGEAGVSEPVGSVEAQRLQMRHELMAEGPRFLIDLMPKCIYTSSDIVNVLLESGAAKYLEFKTCDAAILTAELSQQQQDEEFQQENANTTDAVVAGLNSYIAAESAGGSVGPEGAPAVGPRRPRRLSGGVGVGEAHHGDHHAGERIAMETTPMSKGQIFQSQHLSLAEKRALMRFVAAAGAPPPSTVSAPFSSAAQWTPQAPPQSTAAQEGPSSQGALSSCAQTAPSPCTPLVGGAEENDCWDCFLERQGLNAHLRRLLTPSLAPLPLVGPSACWVLL</sequence>
<dbReference type="VEuPathDB" id="ToxoDB:cyc_08197"/>
<feature type="region of interest" description="Disordered" evidence="2">
    <location>
        <begin position="551"/>
        <end position="589"/>
    </location>
</feature>
<dbReference type="GO" id="GO:0005634">
    <property type="term" value="C:nucleus"/>
    <property type="evidence" value="ECO:0007669"/>
    <property type="project" value="TreeGrafter"/>
</dbReference>
<evidence type="ECO:0000313" key="3">
    <source>
        <dbReference type="EMBL" id="OEH75143.1"/>
    </source>
</evidence>
<dbReference type="InterPro" id="IPR018203">
    <property type="entry name" value="GDP_dissociation_inhibitor"/>
</dbReference>
<dbReference type="Proteomes" id="UP000095192">
    <property type="component" value="Unassembled WGS sequence"/>
</dbReference>
<reference evidence="3 4" key="1">
    <citation type="journal article" date="2016" name="BMC Genomics">
        <title>Comparative genomics reveals Cyclospora cayetanensis possesses coccidia-like metabolism and invasion components but unique surface antigens.</title>
        <authorList>
            <person name="Liu S."/>
            <person name="Wang L."/>
            <person name="Zheng H."/>
            <person name="Xu Z."/>
            <person name="Roellig D.M."/>
            <person name="Li N."/>
            <person name="Frace M.A."/>
            <person name="Tang K."/>
            <person name="Arrowood M.J."/>
            <person name="Moss D.M."/>
            <person name="Zhang L."/>
            <person name="Feng Y."/>
            <person name="Xiao L."/>
        </authorList>
    </citation>
    <scope>NUCLEOTIDE SEQUENCE [LARGE SCALE GENOMIC DNA]</scope>
    <source>
        <strain evidence="3 4">CHN_HEN01</strain>
    </source>
</reference>
<evidence type="ECO:0000256" key="2">
    <source>
        <dbReference type="SAM" id="MobiDB-lite"/>
    </source>
</evidence>
<dbReference type="Gene3D" id="1.10.405.10">
    <property type="entry name" value="Guanine Nucleotide Dissociation Inhibitor, domain 1"/>
    <property type="match status" value="1"/>
</dbReference>
<feature type="compositionally biased region" description="Polar residues" evidence="2">
    <location>
        <begin position="554"/>
        <end position="589"/>
    </location>
</feature>
<protein>
    <submittedName>
        <fullName evidence="3">Uncharacterized protein</fullName>
    </submittedName>
</protein>
<dbReference type="SUPFAM" id="SSF51905">
    <property type="entry name" value="FAD/NAD(P)-binding domain"/>
    <property type="match status" value="1"/>
</dbReference>
<gene>
    <name evidence="3" type="ORF">cyc_08197</name>
</gene>
<dbReference type="VEuPathDB" id="ToxoDB:LOC34623983"/>
<dbReference type="GO" id="GO:0016192">
    <property type="term" value="P:vesicle-mediated transport"/>
    <property type="evidence" value="ECO:0007669"/>
    <property type="project" value="TreeGrafter"/>
</dbReference>
<dbReference type="Gene3D" id="3.50.50.60">
    <property type="entry name" value="FAD/NAD(P)-binding domain"/>
    <property type="match status" value="1"/>
</dbReference>
<keyword evidence="4" id="KW-1185">Reference proteome</keyword>
<accession>A0A1D3CVB5</accession>
<dbReference type="PANTHER" id="PTHR11787">
    <property type="entry name" value="RAB GDP-DISSOCIATION INHIBITOR"/>
    <property type="match status" value="1"/>
</dbReference>
<feature type="region of interest" description="Disordered" evidence="2">
    <location>
        <begin position="209"/>
        <end position="254"/>
    </location>
</feature>
<evidence type="ECO:0000313" key="4">
    <source>
        <dbReference type="Proteomes" id="UP000095192"/>
    </source>
</evidence>
<proteinExistence type="inferred from homology"/>
<comment type="similarity">
    <text evidence="1">Belongs to the Rab GDI family.</text>
</comment>
<dbReference type="AlphaFoldDB" id="A0A1D3CVB5"/>
<evidence type="ECO:0000256" key="1">
    <source>
        <dbReference type="ARBA" id="ARBA00005593"/>
    </source>
</evidence>
<comment type="caution">
    <text evidence="3">The sequence shown here is derived from an EMBL/GenBank/DDBJ whole genome shotgun (WGS) entry which is preliminary data.</text>
</comment>
<feature type="compositionally biased region" description="Low complexity" evidence="2">
    <location>
        <begin position="473"/>
        <end position="488"/>
    </location>
</feature>
<feature type="region of interest" description="Disordered" evidence="2">
    <location>
        <begin position="473"/>
        <end position="510"/>
    </location>
</feature>
<dbReference type="InterPro" id="IPR036188">
    <property type="entry name" value="FAD/NAD-bd_sf"/>
</dbReference>
<feature type="region of interest" description="Disordered" evidence="2">
    <location>
        <begin position="58"/>
        <end position="95"/>
    </location>
</feature>
<dbReference type="Gene3D" id="3.30.519.10">
    <property type="entry name" value="Guanine Nucleotide Dissociation Inhibitor, domain 2"/>
    <property type="match status" value="1"/>
</dbReference>
<dbReference type="PANTHER" id="PTHR11787:SF4">
    <property type="entry name" value="CHM, RAB ESCORT PROTEIN 1"/>
    <property type="match status" value="1"/>
</dbReference>
<feature type="region of interest" description="Disordered" evidence="2">
    <location>
        <begin position="275"/>
        <end position="332"/>
    </location>
</feature>
<dbReference type="GO" id="GO:0005829">
    <property type="term" value="C:cytosol"/>
    <property type="evidence" value="ECO:0007669"/>
    <property type="project" value="TreeGrafter"/>
</dbReference>
<dbReference type="InParanoid" id="A0A1D3CVB5"/>
<dbReference type="GO" id="GO:0005968">
    <property type="term" value="C:Rab-protein geranylgeranyltransferase complex"/>
    <property type="evidence" value="ECO:0007669"/>
    <property type="project" value="TreeGrafter"/>
</dbReference>
<feature type="compositionally biased region" description="Basic and acidic residues" evidence="2">
    <location>
        <begin position="77"/>
        <end position="89"/>
    </location>
</feature>
<feature type="compositionally biased region" description="Basic and acidic residues" evidence="2">
    <location>
        <begin position="209"/>
        <end position="228"/>
    </location>
</feature>
<name>A0A1D3CVB5_9EIME</name>
<dbReference type="GO" id="GO:0005092">
    <property type="term" value="F:GDP-dissociation inhibitor activity"/>
    <property type="evidence" value="ECO:0007669"/>
    <property type="project" value="InterPro"/>
</dbReference>
<dbReference type="EMBL" id="JROU02001817">
    <property type="protein sequence ID" value="OEH75143.1"/>
    <property type="molecule type" value="Genomic_DNA"/>
</dbReference>
<organism evidence="3 4">
    <name type="scientific">Cyclospora cayetanensis</name>
    <dbReference type="NCBI Taxonomy" id="88456"/>
    <lineage>
        <taxon>Eukaryota</taxon>
        <taxon>Sar</taxon>
        <taxon>Alveolata</taxon>
        <taxon>Apicomplexa</taxon>
        <taxon>Conoidasida</taxon>
        <taxon>Coccidia</taxon>
        <taxon>Eucoccidiorida</taxon>
        <taxon>Eimeriorina</taxon>
        <taxon>Eimeriidae</taxon>
        <taxon>Cyclospora</taxon>
    </lineage>
</organism>
<dbReference type="GO" id="GO:0007264">
    <property type="term" value="P:small GTPase-mediated signal transduction"/>
    <property type="evidence" value="ECO:0007669"/>
    <property type="project" value="InterPro"/>
</dbReference>